<evidence type="ECO:0000256" key="6">
    <source>
        <dbReference type="ARBA" id="ARBA00023136"/>
    </source>
</evidence>
<dbReference type="InterPro" id="IPR042194">
    <property type="entry name" value="FHIPEP_1"/>
</dbReference>
<keyword evidence="8" id="KW-0282">Flagellum</keyword>
<dbReference type="InterPro" id="IPR042196">
    <property type="entry name" value="FHIPEP_4"/>
</dbReference>
<evidence type="ECO:0000313" key="9">
    <source>
        <dbReference type="Proteomes" id="UP001158049"/>
    </source>
</evidence>
<dbReference type="PRINTS" id="PR00949">
    <property type="entry name" value="TYPE3IMAPROT"/>
</dbReference>
<feature type="transmembrane region" description="Helical" evidence="7">
    <location>
        <begin position="238"/>
        <end position="260"/>
    </location>
</feature>
<comment type="similarity">
    <text evidence="2">Belongs to the FHIPEP (flagella/HR/invasion proteins export pore) family.</text>
</comment>
<keyword evidence="8" id="KW-0966">Cell projection</keyword>
<dbReference type="InterPro" id="IPR042193">
    <property type="entry name" value="FHIPEP_3"/>
</dbReference>
<proteinExistence type="inferred from homology"/>
<dbReference type="PIRSF" id="PIRSF005419">
    <property type="entry name" value="FlhA"/>
    <property type="match status" value="1"/>
</dbReference>
<comment type="subcellular location">
    <subcellularLocation>
        <location evidence="1">Cell membrane</location>
        <topology evidence="1">Multi-pass membrane protein</topology>
    </subcellularLocation>
</comment>
<protein>
    <submittedName>
        <fullName evidence="8">Flagellar biosynthesis protein FlhA</fullName>
    </submittedName>
</protein>
<dbReference type="InterPro" id="IPR001712">
    <property type="entry name" value="T3SS_FHIPEP"/>
</dbReference>
<comment type="caution">
    <text evidence="8">The sequence shown here is derived from an EMBL/GenBank/DDBJ whole genome shotgun (WGS) entry which is preliminary data.</text>
</comment>
<feature type="transmembrane region" description="Helical" evidence="7">
    <location>
        <begin position="69"/>
        <end position="89"/>
    </location>
</feature>
<feature type="transmembrane region" description="Helical" evidence="7">
    <location>
        <begin position="272"/>
        <end position="291"/>
    </location>
</feature>
<feature type="transmembrane region" description="Helical" evidence="7">
    <location>
        <begin position="196"/>
        <end position="218"/>
    </location>
</feature>
<evidence type="ECO:0000256" key="1">
    <source>
        <dbReference type="ARBA" id="ARBA00004651"/>
    </source>
</evidence>
<accession>A0ABY1QP20</accession>
<dbReference type="Gene3D" id="3.40.50.12790">
    <property type="entry name" value="FHIPEP family, domain 4"/>
    <property type="match status" value="1"/>
</dbReference>
<evidence type="ECO:0000256" key="7">
    <source>
        <dbReference type="SAM" id="Phobius"/>
    </source>
</evidence>
<organism evidence="8 9">
    <name type="scientific">Noviherbaspirillum suwonense</name>
    <dbReference type="NCBI Taxonomy" id="1224511"/>
    <lineage>
        <taxon>Bacteria</taxon>
        <taxon>Pseudomonadati</taxon>
        <taxon>Pseudomonadota</taxon>
        <taxon>Betaproteobacteria</taxon>
        <taxon>Burkholderiales</taxon>
        <taxon>Oxalobacteraceae</taxon>
        <taxon>Noviherbaspirillum</taxon>
    </lineage>
</organism>
<feature type="transmembrane region" description="Helical" evidence="7">
    <location>
        <begin position="12"/>
        <end position="32"/>
    </location>
</feature>
<evidence type="ECO:0000256" key="2">
    <source>
        <dbReference type="ARBA" id="ARBA00008835"/>
    </source>
</evidence>
<keyword evidence="3" id="KW-1003">Cell membrane</keyword>
<dbReference type="PANTHER" id="PTHR30161">
    <property type="entry name" value="FLAGELLAR EXPORT PROTEIN, MEMBRANE FLHA SUBUNIT-RELATED"/>
    <property type="match status" value="1"/>
</dbReference>
<gene>
    <name evidence="8" type="ORF">SAMN06295970_12175</name>
</gene>
<dbReference type="Gene3D" id="1.10.8.540">
    <property type="entry name" value="FHIPEP family, domain 3"/>
    <property type="match status" value="1"/>
</dbReference>
<evidence type="ECO:0000313" key="8">
    <source>
        <dbReference type="EMBL" id="SMP74721.1"/>
    </source>
</evidence>
<name>A0ABY1QP20_9BURK</name>
<keyword evidence="4 7" id="KW-0812">Transmembrane</keyword>
<keyword evidence="5 7" id="KW-1133">Transmembrane helix</keyword>
<reference evidence="8 9" key="1">
    <citation type="submission" date="2017-05" db="EMBL/GenBank/DDBJ databases">
        <authorList>
            <person name="Varghese N."/>
            <person name="Submissions S."/>
        </authorList>
    </citation>
    <scope>NUCLEOTIDE SEQUENCE [LARGE SCALE GENOMIC DNA]</scope>
    <source>
        <strain evidence="8 9">DSM 26001</strain>
    </source>
</reference>
<feature type="transmembrane region" description="Helical" evidence="7">
    <location>
        <begin position="109"/>
        <end position="128"/>
    </location>
</feature>
<sequence>MNPLRKVLGEQADVALVLLTIGILVVLFTPIPSRLLDFLILANVSLALLVLLLTFYTRTPVQFSTFPSLLLIATLFRLSLNIAATRLILSSADGGRVIGAIGSYVVGGNYVIGLLVFLILIIVQYVVITSGAQRVAEVAARFTLDSMPGQQMSIDADLNMGFIDQAEAQQRRRNIEKEASFYGAMDGASKFVKGDAIAGIVILLINIVGGWAIGVMQMGMKWDEALRTYTLLTIGDGIVTQVPALVIALGTGIIVTRSASDENLSTEVYRQLMLFPKTLGIVVVALTVMLLLPGLPMLPLASLIMLFALAWWFARRAASNPPATATDTAAAAKEEDLYDLLAVDAIEVRIGQALAPLIGDANAGLMERISGFRRSFALEDGFVLPKVRIRDERKLAAGAYDVQLYGNRVADGELMPDHILALRSGSEPHALRGIETRDPSYGLPAVWVLEAQRNEARQAGYTLVDPATVFLTHLGEVLRKHAALLLSRSEVERLVGTVRKTNAGLVEELVPTVLALSEVQKVLQNLLEEKVSIRNLALILEVLADGARQTRDAAQLTELVRQRLGATICQALLNKGSELAVLTLDPSIEQSIAASLRSVDDKATLILEPRYAEQVLARLAAQVEKMVKSNLMPVLVCAPQLRRHLRILTERVLPQLSIVSMAEVPPYLALRAFGTVTL</sequence>
<evidence type="ECO:0000256" key="3">
    <source>
        <dbReference type="ARBA" id="ARBA00022475"/>
    </source>
</evidence>
<keyword evidence="6 7" id="KW-0472">Membrane</keyword>
<dbReference type="EMBL" id="FXUL01000021">
    <property type="protein sequence ID" value="SMP74721.1"/>
    <property type="molecule type" value="Genomic_DNA"/>
</dbReference>
<dbReference type="Gene3D" id="3.40.30.60">
    <property type="entry name" value="FHIPEP family, domain 1"/>
    <property type="match status" value="1"/>
</dbReference>
<feature type="transmembrane region" description="Helical" evidence="7">
    <location>
        <begin position="38"/>
        <end position="57"/>
    </location>
</feature>
<dbReference type="Proteomes" id="UP001158049">
    <property type="component" value="Unassembled WGS sequence"/>
</dbReference>
<dbReference type="Pfam" id="PF00771">
    <property type="entry name" value="FHIPEP"/>
    <property type="match status" value="1"/>
</dbReference>
<keyword evidence="9" id="KW-1185">Reference proteome</keyword>
<evidence type="ECO:0000256" key="5">
    <source>
        <dbReference type="ARBA" id="ARBA00022989"/>
    </source>
</evidence>
<dbReference type="RefSeq" id="WP_283444511.1">
    <property type="nucleotide sequence ID" value="NZ_FXUL01000021.1"/>
</dbReference>
<dbReference type="PANTHER" id="PTHR30161:SF1">
    <property type="entry name" value="FLAGELLAR BIOSYNTHESIS PROTEIN FLHA-RELATED"/>
    <property type="match status" value="1"/>
</dbReference>
<evidence type="ECO:0000256" key="4">
    <source>
        <dbReference type="ARBA" id="ARBA00022692"/>
    </source>
</evidence>
<keyword evidence="8" id="KW-0969">Cilium</keyword>